<dbReference type="PROSITE" id="PS50305">
    <property type="entry name" value="SIRTUIN"/>
    <property type="match status" value="1"/>
</dbReference>
<keyword evidence="3" id="KW-0520">NAD</keyword>
<protein>
    <submittedName>
        <fullName evidence="6">NAD-dependent protein lipoamidase sirtuin-4</fullName>
    </submittedName>
</protein>
<feature type="active site" description="Proton acceptor" evidence="4">
    <location>
        <position position="166"/>
    </location>
</feature>
<dbReference type="InterPro" id="IPR003000">
    <property type="entry name" value="Sirtuin"/>
</dbReference>
<dbReference type="Gene3D" id="3.40.50.1220">
    <property type="entry name" value="TPP-binding domain"/>
    <property type="match status" value="1"/>
</dbReference>
<dbReference type="EMBL" id="JAAAHW010000043">
    <property type="protein sequence ID" value="KAG0006870.1"/>
    <property type="molecule type" value="Genomic_DNA"/>
</dbReference>
<sequence>MRLRISLPSFSKALSTVPSKRTPFPTAVQELTSFLRDGRPNITILTGAGVSTDSAIPDYRGENGTYTLNPDYKPVFYQAFVRSDDARHRYWARSFLGFPPVMTTQPNPTHYALAALQAQQTSSTHQPGQDQDHTHKDHLGYVRTLITQNVDGLHQKAGTKDIIELHGTLHRVKCMSCGHERDRSEFQQILADLNPNWNEMIQSNTTSSLYSRMNADGDVELNTAGQQDLHSKNLRQRILDYHTFQYPTCSNCGSGHYKPSVVFFGENVPKAVKERSMQTVLEADGLLVVGTSLATYSAFRLVKLAKDAGIPIALINLGYSRGDALADLRYDESSTHLLKAVANELGLGEIPGLVKKHFQHTLNVIGS</sequence>
<dbReference type="Pfam" id="PF02146">
    <property type="entry name" value="SIR2"/>
    <property type="match status" value="2"/>
</dbReference>
<gene>
    <name evidence="6" type="primary">SIRT4</name>
    <name evidence="6" type="ORF">BGZ65_002499</name>
</gene>
<keyword evidence="4" id="KW-0479">Metal-binding</keyword>
<reference evidence="6" key="1">
    <citation type="journal article" date="2020" name="Fungal Divers.">
        <title>Resolving the Mortierellaceae phylogeny through synthesis of multi-gene phylogenetics and phylogenomics.</title>
        <authorList>
            <person name="Vandepol N."/>
            <person name="Liber J."/>
            <person name="Desiro A."/>
            <person name="Na H."/>
            <person name="Kennedy M."/>
            <person name="Barry K."/>
            <person name="Grigoriev I.V."/>
            <person name="Miller A.N."/>
            <person name="O'Donnell K."/>
            <person name="Stajich J.E."/>
            <person name="Bonito G."/>
        </authorList>
    </citation>
    <scope>NUCLEOTIDE SEQUENCE</scope>
    <source>
        <strain evidence="6">MES-2147</strain>
    </source>
</reference>
<comment type="similarity">
    <text evidence="1">Belongs to the sirtuin family. Class I subfamily.</text>
</comment>
<feature type="domain" description="Deacetylase sirtuin-type" evidence="5">
    <location>
        <begin position="21"/>
        <end position="348"/>
    </location>
</feature>
<keyword evidence="2" id="KW-0808">Transferase</keyword>
<accession>A0A9P6MLL7</accession>
<evidence type="ECO:0000259" key="5">
    <source>
        <dbReference type="PROSITE" id="PS50305"/>
    </source>
</evidence>
<dbReference type="PANTHER" id="PTHR11085">
    <property type="entry name" value="NAD-DEPENDENT PROTEIN DEACYLASE SIRTUIN-5, MITOCHONDRIAL-RELATED"/>
    <property type="match status" value="1"/>
</dbReference>
<evidence type="ECO:0000256" key="3">
    <source>
        <dbReference type="ARBA" id="ARBA00023027"/>
    </source>
</evidence>
<dbReference type="InterPro" id="IPR029035">
    <property type="entry name" value="DHS-like_NAD/FAD-binding_dom"/>
</dbReference>
<proteinExistence type="inferred from homology"/>
<name>A0A9P6MLL7_9FUNG</name>
<dbReference type="AlphaFoldDB" id="A0A9P6MLL7"/>
<feature type="binding site" evidence="4">
    <location>
        <position position="249"/>
    </location>
    <ligand>
        <name>Zn(2+)</name>
        <dbReference type="ChEBI" id="CHEBI:29105"/>
    </ligand>
</feature>
<dbReference type="InterPro" id="IPR026590">
    <property type="entry name" value="Ssirtuin_cat_dom"/>
</dbReference>
<feature type="binding site" evidence="4">
    <location>
        <position position="174"/>
    </location>
    <ligand>
        <name>Zn(2+)</name>
        <dbReference type="ChEBI" id="CHEBI:29105"/>
    </ligand>
</feature>
<evidence type="ECO:0000256" key="1">
    <source>
        <dbReference type="ARBA" id="ARBA00006924"/>
    </source>
</evidence>
<evidence type="ECO:0000313" key="6">
    <source>
        <dbReference type="EMBL" id="KAG0006870.1"/>
    </source>
</evidence>
<comment type="caution">
    <text evidence="6">The sequence shown here is derived from an EMBL/GenBank/DDBJ whole genome shotgun (WGS) entry which is preliminary data.</text>
</comment>
<dbReference type="InterPro" id="IPR050134">
    <property type="entry name" value="NAD-dep_sirtuin_deacylases"/>
</dbReference>
<dbReference type="GO" id="GO:0017136">
    <property type="term" value="F:histone deacetylase activity, NAD-dependent"/>
    <property type="evidence" value="ECO:0007669"/>
    <property type="project" value="TreeGrafter"/>
</dbReference>
<evidence type="ECO:0000256" key="2">
    <source>
        <dbReference type="ARBA" id="ARBA00022679"/>
    </source>
</evidence>
<evidence type="ECO:0000313" key="7">
    <source>
        <dbReference type="Proteomes" id="UP000749646"/>
    </source>
</evidence>
<dbReference type="OrthoDB" id="424302at2759"/>
<dbReference type="SUPFAM" id="SSF52467">
    <property type="entry name" value="DHS-like NAD/FAD-binding domain"/>
    <property type="match status" value="1"/>
</dbReference>
<dbReference type="Proteomes" id="UP000749646">
    <property type="component" value="Unassembled WGS sequence"/>
</dbReference>
<evidence type="ECO:0000256" key="4">
    <source>
        <dbReference type="PROSITE-ProRule" id="PRU00236"/>
    </source>
</evidence>
<dbReference type="Gene3D" id="3.30.1600.10">
    <property type="entry name" value="SIR2/SIRT2 'Small Domain"/>
    <property type="match status" value="1"/>
</dbReference>
<dbReference type="GO" id="GO:0070403">
    <property type="term" value="F:NAD+ binding"/>
    <property type="evidence" value="ECO:0007669"/>
    <property type="project" value="InterPro"/>
</dbReference>
<dbReference type="GO" id="GO:0046872">
    <property type="term" value="F:metal ion binding"/>
    <property type="evidence" value="ECO:0007669"/>
    <property type="project" value="UniProtKB-KW"/>
</dbReference>
<keyword evidence="7" id="KW-1185">Reference proteome</keyword>
<dbReference type="InterPro" id="IPR026591">
    <property type="entry name" value="Sirtuin_cat_small_dom_sf"/>
</dbReference>
<dbReference type="PANTHER" id="PTHR11085:SF10">
    <property type="entry name" value="NAD-DEPENDENT PROTEIN DEACYLASE SIRTUIN-5, MITOCHONDRIAL-RELATED"/>
    <property type="match status" value="1"/>
</dbReference>
<keyword evidence="4" id="KW-0862">Zinc</keyword>
<feature type="binding site" evidence="4">
    <location>
        <position position="177"/>
    </location>
    <ligand>
        <name>Zn(2+)</name>
        <dbReference type="ChEBI" id="CHEBI:29105"/>
    </ligand>
</feature>
<organism evidence="6 7">
    <name type="scientific">Modicella reniformis</name>
    <dbReference type="NCBI Taxonomy" id="1440133"/>
    <lineage>
        <taxon>Eukaryota</taxon>
        <taxon>Fungi</taxon>
        <taxon>Fungi incertae sedis</taxon>
        <taxon>Mucoromycota</taxon>
        <taxon>Mortierellomycotina</taxon>
        <taxon>Mortierellomycetes</taxon>
        <taxon>Mortierellales</taxon>
        <taxon>Mortierellaceae</taxon>
        <taxon>Modicella</taxon>
    </lineage>
</organism>
<feature type="binding site" evidence="4">
    <location>
        <position position="252"/>
    </location>
    <ligand>
        <name>Zn(2+)</name>
        <dbReference type="ChEBI" id="CHEBI:29105"/>
    </ligand>
</feature>